<dbReference type="InterPro" id="IPR011701">
    <property type="entry name" value="MFS"/>
</dbReference>
<dbReference type="eggNOG" id="KOG0254">
    <property type="taxonomic scope" value="Eukaryota"/>
</dbReference>
<keyword evidence="3 6" id="KW-0812">Transmembrane</keyword>
<comment type="caution">
    <text evidence="7">The sequence shown here is derived from an EMBL/GenBank/DDBJ whole genome shotgun (WGS) entry which is preliminary data.</text>
</comment>
<dbReference type="GO" id="GO:0005886">
    <property type="term" value="C:plasma membrane"/>
    <property type="evidence" value="ECO:0007669"/>
    <property type="project" value="TreeGrafter"/>
</dbReference>
<dbReference type="EMBL" id="MKZY01000002">
    <property type="protein sequence ID" value="OOO12527.1"/>
    <property type="molecule type" value="Genomic_DNA"/>
</dbReference>
<dbReference type="SUPFAM" id="SSF54427">
    <property type="entry name" value="NTF2-like"/>
    <property type="match status" value="1"/>
</dbReference>
<dbReference type="SUPFAM" id="SSF103473">
    <property type="entry name" value="MFS general substrate transporter"/>
    <property type="match status" value="2"/>
</dbReference>
<feature type="transmembrane region" description="Helical" evidence="6">
    <location>
        <begin position="258"/>
        <end position="278"/>
    </location>
</feature>
<dbReference type="Gene3D" id="1.20.1250.20">
    <property type="entry name" value="MFS general substrate transporter like domains"/>
    <property type="match status" value="1"/>
</dbReference>
<dbReference type="Proteomes" id="UP000190312">
    <property type="component" value="Unassembled WGS sequence"/>
</dbReference>
<feature type="transmembrane region" description="Helical" evidence="6">
    <location>
        <begin position="387"/>
        <end position="407"/>
    </location>
</feature>
<evidence type="ECO:0000256" key="3">
    <source>
        <dbReference type="ARBA" id="ARBA00022692"/>
    </source>
</evidence>
<accession>A0A1S9DU01</accession>
<feature type="transmembrane region" description="Helical" evidence="6">
    <location>
        <begin position="194"/>
        <end position="214"/>
    </location>
</feature>
<dbReference type="PANTHER" id="PTHR23501:SF102">
    <property type="entry name" value="DRUG TRANSPORTER, PUTATIVE (AFU_ORTHOLOGUE AFUA_3G08530)-RELATED"/>
    <property type="match status" value="1"/>
</dbReference>
<feature type="transmembrane region" description="Helical" evidence="6">
    <location>
        <begin position="168"/>
        <end position="188"/>
    </location>
</feature>
<feature type="transmembrane region" description="Helical" evidence="6">
    <location>
        <begin position="338"/>
        <end position="357"/>
    </location>
</feature>
<evidence type="ECO:0000313" key="8">
    <source>
        <dbReference type="Proteomes" id="UP000190312"/>
    </source>
</evidence>
<evidence type="ECO:0000313" key="7">
    <source>
        <dbReference type="EMBL" id="OOO12527.1"/>
    </source>
</evidence>
<dbReference type="PANTHER" id="PTHR23501">
    <property type="entry name" value="MAJOR FACILITATOR SUPERFAMILY"/>
    <property type="match status" value="1"/>
</dbReference>
<evidence type="ECO:0000256" key="6">
    <source>
        <dbReference type="SAM" id="Phobius"/>
    </source>
</evidence>
<protein>
    <submittedName>
        <fullName evidence="7">Major facilitator superfamily MFS_1</fullName>
    </submittedName>
</protein>
<evidence type="ECO:0000256" key="4">
    <source>
        <dbReference type="ARBA" id="ARBA00022989"/>
    </source>
</evidence>
<dbReference type="Pfam" id="PF07690">
    <property type="entry name" value="MFS_1"/>
    <property type="match status" value="1"/>
</dbReference>
<feature type="transmembrane region" description="Helical" evidence="6">
    <location>
        <begin position="428"/>
        <end position="449"/>
    </location>
</feature>
<organism evidence="7 8">
    <name type="scientific">Aspergillus oryzae</name>
    <name type="common">Yellow koji mold</name>
    <dbReference type="NCBI Taxonomy" id="5062"/>
    <lineage>
        <taxon>Eukaryota</taxon>
        <taxon>Fungi</taxon>
        <taxon>Dikarya</taxon>
        <taxon>Ascomycota</taxon>
        <taxon>Pezizomycotina</taxon>
        <taxon>Eurotiomycetes</taxon>
        <taxon>Eurotiomycetidae</taxon>
        <taxon>Eurotiales</taxon>
        <taxon>Aspergillaceae</taxon>
        <taxon>Aspergillus</taxon>
        <taxon>Aspergillus subgen. Circumdati</taxon>
    </lineage>
</organism>
<keyword evidence="4 6" id="KW-1133">Transmembrane helix</keyword>
<evidence type="ECO:0000256" key="2">
    <source>
        <dbReference type="ARBA" id="ARBA00007520"/>
    </source>
</evidence>
<dbReference type="Gene3D" id="1.20.1720.10">
    <property type="entry name" value="Multidrug resistance protein D"/>
    <property type="match status" value="1"/>
</dbReference>
<feature type="transmembrane region" description="Helical" evidence="6">
    <location>
        <begin position="486"/>
        <end position="503"/>
    </location>
</feature>
<feature type="transmembrane region" description="Helical" evidence="6">
    <location>
        <begin position="226"/>
        <end position="246"/>
    </location>
</feature>
<proteinExistence type="inferred from homology"/>
<comment type="subcellular location">
    <subcellularLocation>
        <location evidence="1">Membrane</location>
        <topology evidence="1">Multi-pass membrane protein</topology>
    </subcellularLocation>
</comment>
<dbReference type="OrthoDB" id="10021397at2759"/>
<evidence type="ECO:0000256" key="5">
    <source>
        <dbReference type="ARBA" id="ARBA00023136"/>
    </source>
</evidence>
<evidence type="ECO:0000256" key="1">
    <source>
        <dbReference type="ARBA" id="ARBA00004141"/>
    </source>
</evidence>
<feature type="transmembrane region" description="Helical" evidence="6">
    <location>
        <begin position="299"/>
        <end position="318"/>
    </location>
</feature>
<dbReference type="GO" id="GO:0022857">
    <property type="term" value="F:transmembrane transporter activity"/>
    <property type="evidence" value="ECO:0007669"/>
    <property type="project" value="InterPro"/>
</dbReference>
<comment type="similarity">
    <text evidence="2">Belongs to the major facilitator superfamily. TCR/Tet family.</text>
</comment>
<dbReference type="AlphaFoldDB" id="A0A1S9DU01"/>
<dbReference type="InterPro" id="IPR036259">
    <property type="entry name" value="MFS_trans_sf"/>
</dbReference>
<sequence length="522" mass="57144">MNHNEILALEHKTWDALCISGSTLIPLLSDDCIMVFPGGMKLSKESHPTLSSILASEEFVPWSSYTILESETRTLDGSAQSALICYKVSARRVSDRDSQSFDALCSSVWRKIGPEQWEMVFHQQTPLPHVSNCIFCTFVGYPSAEIQLRDDSMKETSKASGIDKDYSYVWAISSGVGPILGGVFTQTIGWRWCFYINLPFDGISLIILFFFLHLEPVTTAVSTLRSFDWIGSVLVVGGTVCFLYGLESGSGNEHSWDSAFTLGLLIGGILILLIWGYYEWAIAKCPVIPLRLLISRSTVPCLLTAFFHSFTFISFSYFNPLYFQTVLGVSPIQSGLYLFALVLPLSAMTLGSGLFVQRTGKYRPVIWIGCPLMTVGTGLFIDFGPRLVLWKIVAYQLIAGIGAGPLFQAPMIAFQNALKPENVAAGNAAFAFLKNLATSLSLVIGGVVAQSGTGEFRLVDSNAETEKDGGGTVDHTAFVAGLSHMWIFYTALCGVMTIASLTIQKRRLGDEHGDEEIVPDVN</sequence>
<dbReference type="Gene3D" id="3.10.450.50">
    <property type="match status" value="1"/>
</dbReference>
<name>A0A1S9DU01_ASPOZ</name>
<reference evidence="7 8" key="1">
    <citation type="submission" date="2016-10" db="EMBL/GenBank/DDBJ databases">
        <title>Genome sequencing of Aspergillus oryzae BCC7051.</title>
        <authorList>
            <person name="Thammarongtham C."/>
            <person name="Vorapreeda T."/>
            <person name="Nookaew I."/>
            <person name="Srisuk T."/>
            <person name="Land M."/>
            <person name="Jeennor S."/>
            <person name="Laoteng K."/>
        </authorList>
    </citation>
    <scope>NUCLEOTIDE SEQUENCE [LARGE SCALE GENOMIC DNA]</scope>
    <source>
        <strain evidence="7 8">BCC7051</strain>
    </source>
</reference>
<dbReference type="InterPro" id="IPR032710">
    <property type="entry name" value="NTF2-like_dom_sf"/>
</dbReference>
<dbReference type="VEuPathDB" id="FungiDB:AO090005001328"/>
<keyword evidence="5 6" id="KW-0472">Membrane</keyword>
<gene>
    <name evidence="7" type="ORF">OAory_01002760</name>
</gene>
<feature type="transmembrane region" description="Helical" evidence="6">
    <location>
        <begin position="364"/>
        <end position="381"/>
    </location>
</feature>